<dbReference type="GO" id="GO:0051287">
    <property type="term" value="F:NAD binding"/>
    <property type="evidence" value="ECO:0007669"/>
    <property type="project" value="InterPro"/>
</dbReference>
<evidence type="ECO:0000313" key="7">
    <source>
        <dbReference type="EMBL" id="MBL0371689.1"/>
    </source>
</evidence>
<dbReference type="AlphaFoldDB" id="A0A936YP51"/>
<dbReference type="InterPro" id="IPR050223">
    <property type="entry name" value="D-isomer_2-hydroxyacid_DH"/>
</dbReference>
<dbReference type="GO" id="GO:0005829">
    <property type="term" value="C:cytosol"/>
    <property type="evidence" value="ECO:0007669"/>
    <property type="project" value="TreeGrafter"/>
</dbReference>
<dbReference type="Pfam" id="PF02826">
    <property type="entry name" value="2-Hacid_dh_C"/>
    <property type="match status" value="1"/>
</dbReference>
<evidence type="ECO:0000256" key="3">
    <source>
        <dbReference type="ARBA" id="ARBA00023027"/>
    </source>
</evidence>
<protein>
    <submittedName>
        <fullName evidence="7">2-hydroxyacid dehydrogenase</fullName>
    </submittedName>
</protein>
<dbReference type="CDD" id="cd12156">
    <property type="entry name" value="HPPR"/>
    <property type="match status" value="1"/>
</dbReference>
<dbReference type="GO" id="GO:0030267">
    <property type="term" value="F:glyoxylate reductase (NADPH) activity"/>
    <property type="evidence" value="ECO:0007669"/>
    <property type="project" value="TreeGrafter"/>
</dbReference>
<gene>
    <name evidence="7" type="ORF">JJB09_06585</name>
</gene>
<dbReference type="InterPro" id="IPR006139">
    <property type="entry name" value="D-isomer_2_OHA_DH_cat_dom"/>
</dbReference>
<dbReference type="EMBL" id="JAEQNC010000003">
    <property type="protein sequence ID" value="MBL0371689.1"/>
    <property type="molecule type" value="Genomic_DNA"/>
</dbReference>
<proteinExistence type="inferred from homology"/>
<name>A0A936YP51_9HYPH</name>
<dbReference type="PANTHER" id="PTHR10996">
    <property type="entry name" value="2-HYDROXYACID DEHYDROGENASE-RELATED"/>
    <property type="match status" value="1"/>
</dbReference>
<comment type="caution">
    <text evidence="7">The sequence shown here is derived from an EMBL/GenBank/DDBJ whole genome shotgun (WGS) entry which is preliminary data.</text>
</comment>
<evidence type="ECO:0000313" key="8">
    <source>
        <dbReference type="Proteomes" id="UP000633219"/>
    </source>
</evidence>
<dbReference type="SUPFAM" id="SSF52283">
    <property type="entry name" value="Formate/glycerate dehydrogenase catalytic domain-like"/>
    <property type="match status" value="1"/>
</dbReference>
<dbReference type="GO" id="GO:0016618">
    <property type="term" value="F:hydroxypyruvate reductase [NAD(P)H] activity"/>
    <property type="evidence" value="ECO:0007669"/>
    <property type="project" value="TreeGrafter"/>
</dbReference>
<dbReference type="SUPFAM" id="SSF51735">
    <property type="entry name" value="NAD(P)-binding Rossmann-fold domains"/>
    <property type="match status" value="1"/>
</dbReference>
<keyword evidence="8" id="KW-1185">Reference proteome</keyword>
<keyword evidence="2 4" id="KW-0560">Oxidoreductase</keyword>
<comment type="similarity">
    <text evidence="4">Belongs to the D-isomer specific 2-hydroxyacid dehydrogenase family.</text>
</comment>
<dbReference type="Pfam" id="PF00389">
    <property type="entry name" value="2-Hacid_dh"/>
    <property type="match status" value="1"/>
</dbReference>
<dbReference type="RefSeq" id="WP_201654952.1">
    <property type="nucleotide sequence ID" value="NZ_JAEQNC010000003.1"/>
</dbReference>
<feature type="domain" description="D-isomer specific 2-hydroxyacid dehydrogenase catalytic" evidence="5">
    <location>
        <begin position="6"/>
        <end position="309"/>
    </location>
</feature>
<keyword evidence="1" id="KW-0521">NADP</keyword>
<evidence type="ECO:0000256" key="1">
    <source>
        <dbReference type="ARBA" id="ARBA00022857"/>
    </source>
</evidence>
<feature type="domain" description="D-isomer specific 2-hydroxyacid dehydrogenase NAD-binding" evidence="6">
    <location>
        <begin position="104"/>
        <end position="278"/>
    </location>
</feature>
<organism evidence="7 8">
    <name type="scientific">Rhizobium setariae</name>
    <dbReference type="NCBI Taxonomy" id="2801340"/>
    <lineage>
        <taxon>Bacteria</taxon>
        <taxon>Pseudomonadati</taxon>
        <taxon>Pseudomonadota</taxon>
        <taxon>Alphaproteobacteria</taxon>
        <taxon>Hyphomicrobiales</taxon>
        <taxon>Rhizobiaceae</taxon>
        <taxon>Rhizobium/Agrobacterium group</taxon>
        <taxon>Rhizobium</taxon>
    </lineage>
</organism>
<dbReference type="InterPro" id="IPR006140">
    <property type="entry name" value="D-isomer_DH_NAD-bd"/>
</dbReference>
<dbReference type="PANTHER" id="PTHR10996:SF178">
    <property type="entry name" value="2-HYDROXYACID DEHYDROGENASE YGL185C-RELATED"/>
    <property type="match status" value="1"/>
</dbReference>
<evidence type="ECO:0000256" key="4">
    <source>
        <dbReference type="RuleBase" id="RU003719"/>
    </source>
</evidence>
<reference evidence="7" key="1">
    <citation type="submission" date="2021-01" db="EMBL/GenBank/DDBJ databases">
        <title>Rhizobium sp. strain KVB221 16S ribosomal RNA gene Genome sequencing and assembly.</title>
        <authorList>
            <person name="Kang M."/>
        </authorList>
    </citation>
    <scope>NUCLEOTIDE SEQUENCE</scope>
    <source>
        <strain evidence="7">KVB221</strain>
    </source>
</reference>
<keyword evidence="3" id="KW-0520">NAD</keyword>
<evidence type="ECO:0000256" key="2">
    <source>
        <dbReference type="ARBA" id="ARBA00023002"/>
    </source>
</evidence>
<dbReference type="Proteomes" id="UP000633219">
    <property type="component" value="Unassembled WGS sequence"/>
</dbReference>
<dbReference type="Gene3D" id="3.40.50.720">
    <property type="entry name" value="NAD(P)-binding Rossmann-like Domain"/>
    <property type="match status" value="2"/>
</dbReference>
<sequence>MTTVLLVGKAHPRFRERLAPHFDLIELPTADPADITPEMAGRTQGVTTFNQMTPALIDALPNLKIVANFGVGYDGVDATYAASKNVLVTNTPEVLDEEVADTTIGLLLNTVRLLPQAENYLRAGKWVKEGAFRLSPLSLRGRHIGMYGMGRIGQQIARRLEAFNVKISYHTRSPRKDVQYDYHASLKALAEAVDTLVCIVPKTPDTRQTINTEILGALGKNGVLINVGRGWTVSEDDLAKALENGVIAGAGLDVFEDEPNVPEALMKFDNVSLLPHVASASVVTRNAMADLVCDNLIAYFEAGKPITPVPETPVK</sequence>
<dbReference type="InterPro" id="IPR036291">
    <property type="entry name" value="NAD(P)-bd_dom_sf"/>
</dbReference>
<evidence type="ECO:0000259" key="6">
    <source>
        <dbReference type="Pfam" id="PF02826"/>
    </source>
</evidence>
<dbReference type="FunFam" id="3.40.50.720:FF:000213">
    <property type="entry name" value="Putative 2-hydroxyacid dehydrogenase"/>
    <property type="match status" value="1"/>
</dbReference>
<evidence type="ECO:0000259" key="5">
    <source>
        <dbReference type="Pfam" id="PF00389"/>
    </source>
</evidence>
<accession>A0A936YP51</accession>